<evidence type="ECO:0000313" key="6">
    <source>
        <dbReference type="Proteomes" id="UP001174936"/>
    </source>
</evidence>
<comment type="caution">
    <text evidence="5">The sequence shown here is derived from an EMBL/GenBank/DDBJ whole genome shotgun (WGS) entry which is preliminary data.</text>
</comment>
<keyword evidence="3" id="KW-0808">Transferase</keyword>
<dbReference type="Pfam" id="PF08241">
    <property type="entry name" value="Methyltransf_11"/>
    <property type="match status" value="1"/>
</dbReference>
<dbReference type="CDD" id="cd02440">
    <property type="entry name" value="AdoMet_MTases"/>
    <property type="match status" value="1"/>
</dbReference>
<organism evidence="5 6">
    <name type="scientific">Cercophora newfieldiana</name>
    <dbReference type="NCBI Taxonomy" id="92897"/>
    <lineage>
        <taxon>Eukaryota</taxon>
        <taxon>Fungi</taxon>
        <taxon>Dikarya</taxon>
        <taxon>Ascomycota</taxon>
        <taxon>Pezizomycotina</taxon>
        <taxon>Sordariomycetes</taxon>
        <taxon>Sordariomycetidae</taxon>
        <taxon>Sordariales</taxon>
        <taxon>Lasiosphaeriaceae</taxon>
        <taxon>Cercophora</taxon>
    </lineage>
</organism>
<accession>A0AA40CST5</accession>
<dbReference type="PANTHER" id="PTHR12176">
    <property type="entry name" value="SAM-DEPENDENT METHYLTRANSFERASE SUPERFAMILY PROTEIN"/>
    <property type="match status" value="1"/>
</dbReference>
<proteinExistence type="inferred from homology"/>
<name>A0AA40CST5_9PEZI</name>
<keyword evidence="6" id="KW-1185">Reference proteome</keyword>
<evidence type="ECO:0000313" key="5">
    <source>
        <dbReference type="EMBL" id="KAK0648098.1"/>
    </source>
</evidence>
<comment type="similarity">
    <text evidence="1">Belongs to the methyltransferase superfamily.</text>
</comment>
<dbReference type="EMBL" id="JAULSV010000003">
    <property type="protein sequence ID" value="KAK0648098.1"/>
    <property type="molecule type" value="Genomic_DNA"/>
</dbReference>
<feature type="domain" description="Methyltransferase type 11" evidence="4">
    <location>
        <begin position="61"/>
        <end position="169"/>
    </location>
</feature>
<dbReference type="GO" id="GO:0032259">
    <property type="term" value="P:methylation"/>
    <property type="evidence" value="ECO:0007669"/>
    <property type="project" value="UniProtKB-KW"/>
</dbReference>
<dbReference type="Proteomes" id="UP001174936">
    <property type="component" value="Unassembled WGS sequence"/>
</dbReference>
<dbReference type="AlphaFoldDB" id="A0AA40CST5"/>
<evidence type="ECO:0000259" key="4">
    <source>
        <dbReference type="Pfam" id="PF08241"/>
    </source>
</evidence>
<dbReference type="InterPro" id="IPR029063">
    <property type="entry name" value="SAM-dependent_MTases_sf"/>
</dbReference>
<dbReference type="GO" id="GO:0008757">
    <property type="term" value="F:S-adenosylmethionine-dependent methyltransferase activity"/>
    <property type="evidence" value="ECO:0007669"/>
    <property type="project" value="InterPro"/>
</dbReference>
<gene>
    <name evidence="5" type="ORF">B0T16DRAFT_324928</name>
</gene>
<protein>
    <submittedName>
        <fullName evidence="5">S-adenosyl-L-methionine-dependent methyltransferase</fullName>
    </submittedName>
</protein>
<evidence type="ECO:0000256" key="3">
    <source>
        <dbReference type="ARBA" id="ARBA00022679"/>
    </source>
</evidence>
<sequence>MEATNDKVLSHATFWDQQYLQSDGSVPTHEWYRSFLTLEPFFALNLFNSEGFAPQDEPLLLHLGSGDSTIPVELAARGYKYQLCVDFSSIVVKLMKERHAGYGIEWRWMDVRDMKTLEDASVDVAFDKGTLDAMIHGSPWSPPKEVKDNTSAYLREVHRVLKNGGQFLCVTFRQPHFMNLLLNPDGLWTVDRQVLSDDTGLFDYYGYVMRKAQLESRECKDFRPPP</sequence>
<keyword evidence="2 5" id="KW-0489">Methyltransferase</keyword>
<dbReference type="Gene3D" id="3.40.50.150">
    <property type="entry name" value="Vaccinia Virus protein VP39"/>
    <property type="match status" value="1"/>
</dbReference>
<dbReference type="InterPro" id="IPR013216">
    <property type="entry name" value="Methyltransf_11"/>
</dbReference>
<dbReference type="SUPFAM" id="SSF53335">
    <property type="entry name" value="S-adenosyl-L-methionine-dependent methyltransferases"/>
    <property type="match status" value="1"/>
</dbReference>
<dbReference type="InterPro" id="IPR051419">
    <property type="entry name" value="Lys/N-term_MeTrsfase_sf"/>
</dbReference>
<evidence type="ECO:0000256" key="1">
    <source>
        <dbReference type="ARBA" id="ARBA00008361"/>
    </source>
</evidence>
<reference evidence="5" key="1">
    <citation type="submission" date="2023-06" db="EMBL/GenBank/DDBJ databases">
        <title>Genome-scale phylogeny and comparative genomics of the fungal order Sordariales.</title>
        <authorList>
            <consortium name="Lawrence Berkeley National Laboratory"/>
            <person name="Hensen N."/>
            <person name="Bonometti L."/>
            <person name="Westerberg I."/>
            <person name="Brannstrom I.O."/>
            <person name="Guillou S."/>
            <person name="Cros-Aarteil S."/>
            <person name="Calhoun S."/>
            <person name="Haridas S."/>
            <person name="Kuo A."/>
            <person name="Mondo S."/>
            <person name="Pangilinan J."/>
            <person name="Riley R."/>
            <person name="Labutti K."/>
            <person name="Andreopoulos B."/>
            <person name="Lipzen A."/>
            <person name="Chen C."/>
            <person name="Yanf M."/>
            <person name="Daum C."/>
            <person name="Ng V."/>
            <person name="Clum A."/>
            <person name="Steindorff A."/>
            <person name="Ohm R."/>
            <person name="Martin F."/>
            <person name="Silar P."/>
            <person name="Natvig D."/>
            <person name="Lalanne C."/>
            <person name="Gautier V."/>
            <person name="Ament-Velasquez S.L."/>
            <person name="Kruys A."/>
            <person name="Hutchinson M.I."/>
            <person name="Powell A.J."/>
            <person name="Barry K."/>
            <person name="Miller A.N."/>
            <person name="Grigoriev I.V."/>
            <person name="Debuchy R."/>
            <person name="Gladieux P."/>
            <person name="Thoren M.H."/>
            <person name="Johannesson H."/>
        </authorList>
    </citation>
    <scope>NUCLEOTIDE SEQUENCE</scope>
    <source>
        <strain evidence="5">SMH2532-1</strain>
    </source>
</reference>
<evidence type="ECO:0000256" key="2">
    <source>
        <dbReference type="ARBA" id="ARBA00022603"/>
    </source>
</evidence>
<dbReference type="PANTHER" id="PTHR12176:SF80">
    <property type="entry name" value="EEF1A LYSINE METHYLTRANSFERASE 4"/>
    <property type="match status" value="1"/>
</dbReference>